<dbReference type="Proteomes" id="UP000494040">
    <property type="component" value="Unassembled WGS sequence"/>
</dbReference>
<feature type="signal peptide" evidence="7">
    <location>
        <begin position="1"/>
        <end position="18"/>
    </location>
</feature>
<dbReference type="InterPro" id="IPR001254">
    <property type="entry name" value="Trypsin_dom"/>
</dbReference>
<reference evidence="9" key="1">
    <citation type="submission" date="2022-01" db="UniProtKB">
        <authorList>
            <consortium name="EnsemblMetazoa"/>
        </authorList>
    </citation>
    <scope>IDENTIFICATION</scope>
</reference>
<feature type="chain" id="PRO_5035237106" description="Phenoloxidase-activating factor 2" evidence="7">
    <location>
        <begin position="19"/>
        <end position="411"/>
    </location>
</feature>
<dbReference type="GO" id="GO:0006508">
    <property type="term" value="P:proteolysis"/>
    <property type="evidence" value="ECO:0007669"/>
    <property type="project" value="InterPro"/>
</dbReference>
<dbReference type="OrthoDB" id="6261922at2759"/>
<dbReference type="PROSITE" id="PS50240">
    <property type="entry name" value="TRYPSIN_DOM"/>
    <property type="match status" value="1"/>
</dbReference>
<dbReference type="PROSITE" id="PS00134">
    <property type="entry name" value="TRYPSIN_HIS"/>
    <property type="match status" value="1"/>
</dbReference>
<evidence type="ECO:0000313" key="9">
    <source>
        <dbReference type="EnsemblMetazoa" id="XP_014260481.1"/>
    </source>
</evidence>
<keyword evidence="7" id="KW-0732">Signal</keyword>
<comment type="subcellular location">
    <subcellularLocation>
        <location evidence="1">Secreted</location>
    </subcellularLocation>
</comment>
<keyword evidence="2" id="KW-0964">Secreted</keyword>
<dbReference type="Gene3D" id="2.40.10.10">
    <property type="entry name" value="Trypsin-like serine proteases"/>
    <property type="match status" value="2"/>
</dbReference>
<evidence type="ECO:0000256" key="4">
    <source>
        <dbReference type="ARBA" id="ARBA00068096"/>
    </source>
</evidence>
<dbReference type="AlphaFoldDB" id="A0A8I6SAC0"/>
<dbReference type="Pfam" id="PF00089">
    <property type="entry name" value="Trypsin"/>
    <property type="match status" value="1"/>
</dbReference>
<keyword evidence="10" id="KW-1185">Reference proteome</keyword>
<dbReference type="InterPro" id="IPR041515">
    <property type="entry name" value="PPAF-2-like_Clip"/>
</dbReference>
<dbReference type="EnsemblMetazoa" id="XM_014404995.2">
    <property type="protein sequence ID" value="XP_014260481.1"/>
    <property type="gene ID" value="LOC106673061"/>
</dbReference>
<dbReference type="GO" id="GO:0005576">
    <property type="term" value="C:extracellular region"/>
    <property type="evidence" value="ECO:0007669"/>
    <property type="project" value="UniProtKB-SubCell"/>
</dbReference>
<evidence type="ECO:0000256" key="2">
    <source>
        <dbReference type="ARBA" id="ARBA00022525"/>
    </source>
</evidence>
<dbReference type="SMART" id="SM00020">
    <property type="entry name" value="Tryp_SPc"/>
    <property type="match status" value="1"/>
</dbReference>
<accession>A0A8I6SAC0</accession>
<dbReference type="InterPro" id="IPR001314">
    <property type="entry name" value="Peptidase_S1A"/>
</dbReference>
<dbReference type="InterPro" id="IPR009003">
    <property type="entry name" value="Peptidase_S1_PA"/>
</dbReference>
<evidence type="ECO:0000256" key="1">
    <source>
        <dbReference type="ARBA" id="ARBA00004613"/>
    </source>
</evidence>
<protein>
    <recommendedName>
        <fullName evidence="4">Phenoloxidase-activating factor 2</fullName>
    </recommendedName>
    <alternativeName>
        <fullName evidence="5">Prophenoloxidase-activating factor II</fullName>
    </alternativeName>
</protein>
<evidence type="ECO:0000256" key="3">
    <source>
        <dbReference type="ARBA" id="ARBA00023157"/>
    </source>
</evidence>
<evidence type="ECO:0000256" key="7">
    <source>
        <dbReference type="SAM" id="SignalP"/>
    </source>
</evidence>
<dbReference type="PANTHER" id="PTHR24258">
    <property type="entry name" value="SERINE PROTEASE-RELATED"/>
    <property type="match status" value="1"/>
</dbReference>
<dbReference type="PRINTS" id="PR00722">
    <property type="entry name" value="CHYMOTRYPSIN"/>
</dbReference>
<dbReference type="PANTHER" id="PTHR24258:SF129">
    <property type="entry name" value="LP15124P-RELATED"/>
    <property type="match status" value="1"/>
</dbReference>
<sequence length="411" mass="45436">MRLPVIAVLWLGSLLVAAQDNGHGDDLSTLIQEVFGGKDQGQPDDTNKNQKRNDDLTNNVGNHDVNNKEGGSSVPGSDKCECVPYYLCANNSIITDGTGILDIRLKGDLCESYLDVCCGKPLPSEEAIKPIQRGRRGCGTRNIDGVGFRITGAIDNESQFGEFPWMIAILLDENFENANVKTYQCGGALIHERVVLTAAHCVQRKSSSPLLVRAGEWDTQTKNELYPHQDRQVEEIIIHEDYYAGALYNDIALLVLKEPFTFADNVDIICLPKQGDVVLNKECSASGWGKDVFGKKGKYQVILKKVDLPMVDRNTCEAELRKTRLSQYFNLHESFVCAGGIAGQDTCKGDGGSPLVCPVPGEKYKYQQVGIVAWGIGCGNETPAVYVNVAHFRKWIDDHFKRLNLIPEYTY</sequence>
<dbReference type="InterPro" id="IPR018114">
    <property type="entry name" value="TRYPSIN_HIS"/>
</dbReference>
<proteinExistence type="predicted"/>
<keyword evidence="3" id="KW-1015">Disulfide bond</keyword>
<feature type="domain" description="Peptidase S1" evidence="8">
    <location>
        <begin position="150"/>
        <end position="401"/>
    </location>
</feature>
<evidence type="ECO:0000259" key="8">
    <source>
        <dbReference type="PROSITE" id="PS50240"/>
    </source>
</evidence>
<dbReference type="SUPFAM" id="SSF50494">
    <property type="entry name" value="Trypsin-like serine proteases"/>
    <property type="match status" value="1"/>
</dbReference>
<feature type="region of interest" description="Disordered" evidence="6">
    <location>
        <begin position="36"/>
        <end position="75"/>
    </location>
</feature>
<evidence type="ECO:0000256" key="5">
    <source>
        <dbReference type="ARBA" id="ARBA00076468"/>
    </source>
</evidence>
<feature type="compositionally biased region" description="Basic and acidic residues" evidence="6">
    <location>
        <begin position="45"/>
        <end position="55"/>
    </location>
</feature>
<dbReference type="FunFam" id="2.40.10.10:FF:000038">
    <property type="entry name" value="Serine protease"/>
    <property type="match status" value="1"/>
</dbReference>
<organism evidence="9 10">
    <name type="scientific">Cimex lectularius</name>
    <name type="common">Bed bug</name>
    <name type="synonym">Acanthia lectularia</name>
    <dbReference type="NCBI Taxonomy" id="79782"/>
    <lineage>
        <taxon>Eukaryota</taxon>
        <taxon>Metazoa</taxon>
        <taxon>Ecdysozoa</taxon>
        <taxon>Arthropoda</taxon>
        <taxon>Hexapoda</taxon>
        <taxon>Insecta</taxon>
        <taxon>Pterygota</taxon>
        <taxon>Neoptera</taxon>
        <taxon>Paraneoptera</taxon>
        <taxon>Hemiptera</taxon>
        <taxon>Heteroptera</taxon>
        <taxon>Panheteroptera</taxon>
        <taxon>Cimicomorpha</taxon>
        <taxon>Cimicidae</taxon>
        <taxon>Cimex</taxon>
    </lineage>
</organism>
<name>A0A8I6SAC0_CIMLE</name>
<evidence type="ECO:0000313" key="10">
    <source>
        <dbReference type="Proteomes" id="UP000494040"/>
    </source>
</evidence>
<dbReference type="Pfam" id="PF18322">
    <property type="entry name" value="CLIP_1"/>
    <property type="match status" value="1"/>
</dbReference>
<dbReference type="InterPro" id="IPR043504">
    <property type="entry name" value="Peptidase_S1_PA_chymotrypsin"/>
</dbReference>
<gene>
    <name evidence="9" type="primary">106673061</name>
</gene>
<dbReference type="GO" id="GO:0004252">
    <property type="term" value="F:serine-type endopeptidase activity"/>
    <property type="evidence" value="ECO:0007669"/>
    <property type="project" value="InterPro"/>
</dbReference>
<dbReference type="CDD" id="cd00190">
    <property type="entry name" value="Tryp_SPc"/>
    <property type="match status" value="1"/>
</dbReference>
<evidence type="ECO:0000256" key="6">
    <source>
        <dbReference type="SAM" id="MobiDB-lite"/>
    </source>
</evidence>